<gene>
    <name evidence="2" type="ORF">APLA_LOCUS4849</name>
</gene>
<protein>
    <submittedName>
        <fullName evidence="2">Uncharacterized protein</fullName>
    </submittedName>
</protein>
<proteinExistence type="predicted"/>
<sequence>MGFRFTDLLGFVTSDAKIWAQHSVAYVAYSPMSAITFVSDGARLAADYQIKYGLPLQRTHELLPLAYHLQLGLTIIEAHNGTPRADLSIEIGRARNVALRGDGGEMRGGRRRARRSAQPFHQPPASGAPPRRPSYPQPLSKLLNISQELFPE</sequence>
<evidence type="ECO:0000256" key="1">
    <source>
        <dbReference type="SAM" id="MobiDB-lite"/>
    </source>
</evidence>
<feature type="compositionally biased region" description="Pro residues" evidence="1">
    <location>
        <begin position="126"/>
        <end position="136"/>
    </location>
</feature>
<comment type="caution">
    <text evidence="2">The sequence shown here is derived from an EMBL/GenBank/DDBJ whole genome shotgun (WGS) entry which is preliminary data.</text>
</comment>
<name>A0A8S0ZDQ9_ARCPL</name>
<dbReference type="Proteomes" id="UP000494256">
    <property type="component" value="Unassembled WGS sequence"/>
</dbReference>
<dbReference type="AlphaFoldDB" id="A0A8S0ZDQ9"/>
<feature type="region of interest" description="Disordered" evidence="1">
    <location>
        <begin position="100"/>
        <end position="138"/>
    </location>
</feature>
<evidence type="ECO:0000313" key="2">
    <source>
        <dbReference type="EMBL" id="CAB3230985.1"/>
    </source>
</evidence>
<organism evidence="2 3">
    <name type="scientific">Arctia plantaginis</name>
    <name type="common">Wood tiger moth</name>
    <name type="synonym">Phalaena plantaginis</name>
    <dbReference type="NCBI Taxonomy" id="874455"/>
    <lineage>
        <taxon>Eukaryota</taxon>
        <taxon>Metazoa</taxon>
        <taxon>Ecdysozoa</taxon>
        <taxon>Arthropoda</taxon>
        <taxon>Hexapoda</taxon>
        <taxon>Insecta</taxon>
        <taxon>Pterygota</taxon>
        <taxon>Neoptera</taxon>
        <taxon>Endopterygota</taxon>
        <taxon>Lepidoptera</taxon>
        <taxon>Glossata</taxon>
        <taxon>Ditrysia</taxon>
        <taxon>Noctuoidea</taxon>
        <taxon>Erebidae</taxon>
        <taxon>Arctiinae</taxon>
        <taxon>Arctia</taxon>
    </lineage>
</organism>
<accession>A0A8S0ZDQ9</accession>
<reference evidence="2 3" key="1">
    <citation type="submission" date="2020-04" db="EMBL/GenBank/DDBJ databases">
        <authorList>
            <person name="Wallbank WR R."/>
            <person name="Pardo Diaz C."/>
            <person name="Kozak K."/>
            <person name="Martin S."/>
            <person name="Jiggins C."/>
            <person name="Moest M."/>
            <person name="Warren A I."/>
            <person name="Byers J.R.P. K."/>
            <person name="Montejo-Kovacevich G."/>
            <person name="Yen C E."/>
        </authorList>
    </citation>
    <scope>NUCLEOTIDE SEQUENCE [LARGE SCALE GENOMIC DNA]</scope>
</reference>
<evidence type="ECO:0000313" key="3">
    <source>
        <dbReference type="Proteomes" id="UP000494256"/>
    </source>
</evidence>
<dbReference type="EMBL" id="CADEBD010000288">
    <property type="protein sequence ID" value="CAB3230985.1"/>
    <property type="molecule type" value="Genomic_DNA"/>
</dbReference>